<evidence type="ECO:0000313" key="2">
    <source>
        <dbReference type="EMBL" id="RML25303.1"/>
    </source>
</evidence>
<dbReference type="Proteomes" id="UP000267978">
    <property type="component" value="Unassembled WGS sequence"/>
</dbReference>
<evidence type="ECO:0000256" key="1">
    <source>
        <dbReference type="SAM" id="MobiDB-lite"/>
    </source>
</evidence>
<dbReference type="EMBL" id="RBNO01000070">
    <property type="protein sequence ID" value="RML25303.1"/>
    <property type="molecule type" value="Genomic_DNA"/>
</dbReference>
<accession>A0AB74A4N1</accession>
<organism evidence="2 3">
    <name type="scientific">Pseudomonas syringae pv. lapsa</name>
    <dbReference type="NCBI Taxonomy" id="199201"/>
    <lineage>
        <taxon>Bacteria</taxon>
        <taxon>Pseudomonadati</taxon>
        <taxon>Pseudomonadota</taxon>
        <taxon>Gammaproteobacteria</taxon>
        <taxon>Pseudomonadales</taxon>
        <taxon>Pseudomonadaceae</taxon>
        <taxon>Pseudomonas</taxon>
        <taxon>Pseudomonas syringae</taxon>
    </lineage>
</organism>
<reference evidence="2 3" key="1">
    <citation type="submission" date="2018-08" db="EMBL/GenBank/DDBJ databases">
        <title>Recombination of ecologically and evolutionarily significant loci maintains genetic cohesion in the Pseudomonas syringae species complex.</title>
        <authorList>
            <person name="Dillon M."/>
            <person name="Thakur S."/>
            <person name="Almeida R.N.D."/>
            <person name="Weir B.S."/>
            <person name="Guttman D.S."/>
        </authorList>
    </citation>
    <scope>NUCLEOTIDE SEQUENCE [LARGE SCALE GENOMIC DNA]</scope>
    <source>
        <strain evidence="2 3">ICMP 3946</strain>
    </source>
</reference>
<name>A0AB74A4N1_PSESX</name>
<sequence length="91" mass="10340">MEKIIYLARVDGIPVAPGLIHLKSRELEAIFVLPIFMDQGEAPMLSTPDHRTTPGCANNCRSDRPLPWPSFNKARAHRPQQDQRPSPLIWQ</sequence>
<evidence type="ECO:0000313" key="3">
    <source>
        <dbReference type="Proteomes" id="UP000267978"/>
    </source>
</evidence>
<gene>
    <name evidence="2" type="ORF">ALQ98_101332</name>
</gene>
<proteinExistence type="predicted"/>
<comment type="caution">
    <text evidence="2">The sequence shown here is derived from an EMBL/GenBank/DDBJ whole genome shotgun (WGS) entry which is preliminary data.</text>
</comment>
<dbReference type="AlphaFoldDB" id="A0AB74A4N1"/>
<protein>
    <submittedName>
        <fullName evidence="2">GNAT family N-acetyltransferase</fullName>
    </submittedName>
</protein>
<feature type="region of interest" description="Disordered" evidence="1">
    <location>
        <begin position="44"/>
        <end position="91"/>
    </location>
</feature>